<name>A0ABS2NY34_9BACI</name>
<evidence type="ECO:0000313" key="3">
    <source>
        <dbReference type="Proteomes" id="UP000737402"/>
    </source>
</evidence>
<keyword evidence="3" id="KW-1185">Reference proteome</keyword>
<proteinExistence type="predicted"/>
<keyword evidence="1" id="KW-0472">Membrane</keyword>
<organism evidence="2 3">
    <name type="scientific">Sutcliffiella tianshenii</name>
    <dbReference type="NCBI Taxonomy" id="1463404"/>
    <lineage>
        <taxon>Bacteria</taxon>
        <taxon>Bacillati</taxon>
        <taxon>Bacillota</taxon>
        <taxon>Bacilli</taxon>
        <taxon>Bacillales</taxon>
        <taxon>Bacillaceae</taxon>
        <taxon>Sutcliffiella</taxon>
    </lineage>
</organism>
<dbReference type="InterPro" id="IPR048147">
    <property type="entry name" value="CBO0543-like"/>
</dbReference>
<dbReference type="Proteomes" id="UP000737402">
    <property type="component" value="Unassembled WGS sequence"/>
</dbReference>
<protein>
    <submittedName>
        <fullName evidence="2">Uncharacterized protein</fullName>
    </submittedName>
</protein>
<dbReference type="EMBL" id="JAFBED010000003">
    <property type="protein sequence ID" value="MBM7619586.1"/>
    <property type="molecule type" value="Genomic_DNA"/>
</dbReference>
<reference evidence="2 3" key="1">
    <citation type="submission" date="2021-01" db="EMBL/GenBank/DDBJ databases">
        <title>Genomic Encyclopedia of Type Strains, Phase IV (KMG-IV): sequencing the most valuable type-strain genomes for metagenomic binning, comparative biology and taxonomic classification.</title>
        <authorList>
            <person name="Goeker M."/>
        </authorList>
    </citation>
    <scope>NUCLEOTIDE SEQUENCE [LARGE SCALE GENOMIC DNA]</scope>
    <source>
        <strain evidence="2 3">DSM 25879</strain>
    </source>
</reference>
<keyword evidence="1" id="KW-0812">Transmembrane</keyword>
<feature type="transmembrane region" description="Helical" evidence="1">
    <location>
        <begin position="91"/>
        <end position="112"/>
    </location>
</feature>
<dbReference type="NCBIfam" id="NF041644">
    <property type="entry name" value="CBO0543_fam"/>
    <property type="match status" value="1"/>
</dbReference>
<dbReference type="RefSeq" id="WP_204414736.1">
    <property type="nucleotide sequence ID" value="NZ_JAFBED010000003.1"/>
</dbReference>
<comment type="caution">
    <text evidence="2">The sequence shown here is derived from an EMBL/GenBank/DDBJ whole genome shotgun (WGS) entry which is preliminary data.</text>
</comment>
<feature type="transmembrane region" description="Helical" evidence="1">
    <location>
        <begin position="30"/>
        <end position="48"/>
    </location>
</feature>
<accession>A0ABS2NY34</accession>
<feature type="transmembrane region" description="Helical" evidence="1">
    <location>
        <begin position="124"/>
        <end position="147"/>
    </location>
</feature>
<gene>
    <name evidence="2" type="ORF">JOC95_001438</name>
</gene>
<evidence type="ECO:0000256" key="1">
    <source>
        <dbReference type="SAM" id="Phobius"/>
    </source>
</evidence>
<keyword evidence="1" id="KW-1133">Transmembrane helix</keyword>
<sequence>MERLMIRGLFLLCVSLFPFAVKTPKYKEMLIVFFSKGVLSILLDTYVVNTGRVKYPIRPMPKIFSTNILYDLFFFPILSIFWVRQTYHDKIPYILLKSLTWSVPMSILQWFMEKKTDLFEWKKWSILHTFASVNFTLFTIRALVGLVKKFSKHSSLE</sequence>
<feature type="transmembrane region" description="Helical" evidence="1">
    <location>
        <begin position="68"/>
        <end position="85"/>
    </location>
</feature>
<evidence type="ECO:0000313" key="2">
    <source>
        <dbReference type="EMBL" id="MBM7619586.1"/>
    </source>
</evidence>